<evidence type="ECO:0000313" key="9">
    <source>
        <dbReference type="EnsemblPlants" id="AUR62036276-RA:cds"/>
    </source>
</evidence>
<evidence type="ECO:0000256" key="2">
    <source>
        <dbReference type="ARBA" id="ARBA00022771"/>
    </source>
</evidence>
<evidence type="ECO:0000256" key="7">
    <source>
        <dbReference type="SAM" id="Phobius"/>
    </source>
</evidence>
<feature type="region of interest" description="Disordered" evidence="6">
    <location>
        <begin position="1"/>
        <end position="20"/>
    </location>
</feature>
<evidence type="ECO:0000256" key="6">
    <source>
        <dbReference type="SAM" id="MobiDB-lite"/>
    </source>
</evidence>
<feature type="domain" description="GRF-type" evidence="8">
    <location>
        <begin position="27"/>
        <end position="68"/>
    </location>
</feature>
<dbReference type="GO" id="GO:0008270">
    <property type="term" value="F:zinc ion binding"/>
    <property type="evidence" value="ECO:0007669"/>
    <property type="project" value="UniProtKB-KW"/>
</dbReference>
<protein>
    <recommendedName>
        <fullName evidence="8">GRF-type domain-containing protein</fullName>
    </recommendedName>
</protein>
<evidence type="ECO:0000256" key="5">
    <source>
        <dbReference type="SAM" id="Coils"/>
    </source>
</evidence>
<keyword evidence="5" id="KW-0175">Coiled coil</keyword>
<sequence length="156" mass="17861">MAGGDRSFASGGSSSTSRSFSGLITKCNCGSDAVVRSVKKGPNVGRKIFGCPKWSDTNCNFLKWVDCNNEVDDLRFQIFEKDTTMAEMEYKRNDLQERVKKLVLKKEKLEDDVKEMKADICQLRVELLMSARNERHMSMALLFSWVLFGFVMFYLK</sequence>
<evidence type="ECO:0000313" key="10">
    <source>
        <dbReference type="Proteomes" id="UP000596660"/>
    </source>
</evidence>
<dbReference type="EnsemblPlants" id="AUR62036276-RA">
    <property type="protein sequence ID" value="AUR62036276-RA:cds"/>
    <property type="gene ID" value="AUR62036276"/>
</dbReference>
<feature type="coiled-coil region" evidence="5">
    <location>
        <begin position="85"/>
        <end position="119"/>
    </location>
</feature>
<evidence type="ECO:0000256" key="3">
    <source>
        <dbReference type="ARBA" id="ARBA00022833"/>
    </source>
</evidence>
<organism evidence="9 10">
    <name type="scientific">Chenopodium quinoa</name>
    <name type="common">Quinoa</name>
    <dbReference type="NCBI Taxonomy" id="63459"/>
    <lineage>
        <taxon>Eukaryota</taxon>
        <taxon>Viridiplantae</taxon>
        <taxon>Streptophyta</taxon>
        <taxon>Embryophyta</taxon>
        <taxon>Tracheophyta</taxon>
        <taxon>Spermatophyta</taxon>
        <taxon>Magnoliopsida</taxon>
        <taxon>eudicotyledons</taxon>
        <taxon>Gunneridae</taxon>
        <taxon>Pentapetalae</taxon>
        <taxon>Caryophyllales</taxon>
        <taxon>Chenopodiaceae</taxon>
        <taxon>Chenopodioideae</taxon>
        <taxon>Atripliceae</taxon>
        <taxon>Chenopodium</taxon>
    </lineage>
</organism>
<reference evidence="9" key="2">
    <citation type="submission" date="2021-03" db="UniProtKB">
        <authorList>
            <consortium name="EnsemblPlants"/>
        </authorList>
    </citation>
    <scope>IDENTIFICATION</scope>
</reference>
<reference evidence="9" key="1">
    <citation type="journal article" date="2017" name="Nature">
        <title>The genome of Chenopodium quinoa.</title>
        <authorList>
            <person name="Jarvis D.E."/>
            <person name="Ho Y.S."/>
            <person name="Lightfoot D.J."/>
            <person name="Schmoeckel S.M."/>
            <person name="Li B."/>
            <person name="Borm T.J.A."/>
            <person name="Ohyanagi H."/>
            <person name="Mineta K."/>
            <person name="Michell C.T."/>
            <person name="Saber N."/>
            <person name="Kharbatia N.M."/>
            <person name="Rupper R.R."/>
            <person name="Sharp A.R."/>
            <person name="Dally N."/>
            <person name="Boughton B.A."/>
            <person name="Woo Y.H."/>
            <person name="Gao G."/>
            <person name="Schijlen E.G.W.M."/>
            <person name="Guo X."/>
            <person name="Momin A.A."/>
            <person name="Negrao S."/>
            <person name="Al-Babili S."/>
            <person name="Gehring C."/>
            <person name="Roessner U."/>
            <person name="Jung C."/>
            <person name="Murphy K."/>
            <person name="Arold S.T."/>
            <person name="Gojobori T."/>
            <person name="van der Linden C.G."/>
            <person name="van Loo E.N."/>
            <person name="Jellen E.N."/>
            <person name="Maughan P.J."/>
            <person name="Tester M."/>
        </authorList>
    </citation>
    <scope>NUCLEOTIDE SEQUENCE [LARGE SCALE GENOMIC DNA]</scope>
    <source>
        <strain evidence="9">cv. PI 614886</strain>
    </source>
</reference>
<accession>A0A803MWB1</accession>
<keyword evidence="1" id="KW-0479">Metal-binding</keyword>
<keyword evidence="7" id="KW-0812">Transmembrane</keyword>
<dbReference type="InterPro" id="IPR010666">
    <property type="entry name" value="Znf_GRF"/>
</dbReference>
<dbReference type="Pfam" id="PF06839">
    <property type="entry name" value="Zn_ribbon_GRF"/>
    <property type="match status" value="1"/>
</dbReference>
<evidence type="ECO:0000256" key="4">
    <source>
        <dbReference type="PROSITE-ProRule" id="PRU01343"/>
    </source>
</evidence>
<dbReference type="Proteomes" id="UP000596660">
    <property type="component" value="Unplaced"/>
</dbReference>
<name>A0A803MWB1_CHEQI</name>
<dbReference type="PROSITE" id="PS51999">
    <property type="entry name" value="ZF_GRF"/>
    <property type="match status" value="1"/>
</dbReference>
<evidence type="ECO:0000256" key="1">
    <source>
        <dbReference type="ARBA" id="ARBA00022723"/>
    </source>
</evidence>
<dbReference type="Gramene" id="AUR62036276-RA">
    <property type="protein sequence ID" value="AUR62036276-RA:cds"/>
    <property type="gene ID" value="AUR62036276"/>
</dbReference>
<dbReference type="OMA" id="MAEMEYK"/>
<keyword evidence="10" id="KW-1185">Reference proteome</keyword>
<keyword evidence="7" id="KW-0472">Membrane</keyword>
<proteinExistence type="predicted"/>
<keyword evidence="2 4" id="KW-0863">Zinc-finger</keyword>
<keyword evidence="3" id="KW-0862">Zinc</keyword>
<keyword evidence="7" id="KW-1133">Transmembrane helix</keyword>
<dbReference type="AlphaFoldDB" id="A0A803MWB1"/>
<evidence type="ECO:0000259" key="8">
    <source>
        <dbReference type="PROSITE" id="PS51999"/>
    </source>
</evidence>
<feature type="transmembrane region" description="Helical" evidence="7">
    <location>
        <begin position="137"/>
        <end position="155"/>
    </location>
</feature>